<dbReference type="PANTHER" id="PTHR42680:SF3">
    <property type="entry name" value="DCTP DEAMINASE"/>
    <property type="match status" value="1"/>
</dbReference>
<evidence type="ECO:0000256" key="3">
    <source>
        <dbReference type="SAM" id="Phobius"/>
    </source>
</evidence>
<dbReference type="GO" id="GO:0006229">
    <property type="term" value="P:dUTP biosynthetic process"/>
    <property type="evidence" value="ECO:0007669"/>
    <property type="project" value="InterPro"/>
</dbReference>
<organism evidence="4 6">
    <name type="scientific">Anaeramoeba flamelloides</name>
    <dbReference type="NCBI Taxonomy" id="1746091"/>
    <lineage>
        <taxon>Eukaryota</taxon>
        <taxon>Metamonada</taxon>
        <taxon>Anaeramoebidae</taxon>
        <taxon>Anaeramoeba</taxon>
    </lineage>
</organism>
<dbReference type="InterPro" id="IPR033704">
    <property type="entry name" value="dUTPase_trimeric"/>
</dbReference>
<dbReference type="PANTHER" id="PTHR42680">
    <property type="entry name" value="DCTP DEAMINASE"/>
    <property type="match status" value="1"/>
</dbReference>
<keyword evidence="7" id="KW-1185">Reference proteome</keyword>
<accession>A0AAV7YI59</accession>
<keyword evidence="3" id="KW-0472">Membrane</keyword>
<feature type="transmembrane region" description="Helical" evidence="3">
    <location>
        <begin position="12"/>
        <end position="29"/>
    </location>
</feature>
<dbReference type="InterPro" id="IPR011962">
    <property type="entry name" value="dCTP_deaminase"/>
</dbReference>
<reference evidence="4" key="2">
    <citation type="submission" date="2022-08" db="EMBL/GenBank/DDBJ databases">
        <title>Novel sulphate-reducing endosymbionts in the free-living metamonad Anaeramoeba.</title>
        <authorList>
            <person name="Jerlstrom-Hultqvist J."/>
            <person name="Cepicka I."/>
            <person name="Gallot-Lavallee L."/>
            <person name="Salas-Leiva D."/>
            <person name="Curtis B.A."/>
            <person name="Zahonova K."/>
            <person name="Pipaliya S."/>
            <person name="Dacks J."/>
            <person name="Roger A.J."/>
        </authorList>
    </citation>
    <scope>NUCLEOTIDE SEQUENCE</scope>
    <source>
        <strain evidence="4">Busselton2</strain>
    </source>
</reference>
<dbReference type="Proteomes" id="UP001150062">
    <property type="component" value="Unassembled WGS sequence"/>
</dbReference>
<reference evidence="5" key="1">
    <citation type="submission" date="2022-08" db="EMBL/GenBank/DDBJ databases">
        <title>Novel sulfate-reducing endosymbionts in the free-living metamonad Anaeramoeba.</title>
        <authorList>
            <person name="Jerlstrom-Hultqvist J."/>
            <person name="Cepicka I."/>
            <person name="Gallot-Lavallee L."/>
            <person name="Salas-Leiva D."/>
            <person name="Curtis B.A."/>
            <person name="Zahonova K."/>
            <person name="Pipaliya S."/>
            <person name="Dacks J."/>
            <person name="Roger A.J."/>
        </authorList>
    </citation>
    <scope>NUCLEOTIDE SEQUENCE</scope>
    <source>
        <strain evidence="5">Schooner1</strain>
    </source>
</reference>
<evidence type="ECO:0000256" key="2">
    <source>
        <dbReference type="ARBA" id="ARBA00023080"/>
    </source>
</evidence>
<keyword evidence="1" id="KW-0378">Hydrolase</keyword>
<evidence type="ECO:0000313" key="6">
    <source>
        <dbReference type="Proteomes" id="UP001146793"/>
    </source>
</evidence>
<dbReference type="SUPFAM" id="SSF51283">
    <property type="entry name" value="dUTPase-like"/>
    <property type="match status" value="1"/>
</dbReference>
<gene>
    <name evidence="4" type="ORF">M0812_25348</name>
    <name evidence="5" type="ORF">M0813_02387</name>
</gene>
<dbReference type="Pfam" id="PF22769">
    <property type="entry name" value="DCD"/>
    <property type="match status" value="1"/>
</dbReference>
<sequence length="217" mass="24575">MNTTMITFESKLVLIFSFATFCFWIFLAIKNLLKKKNSNGCVLTGKEIKKAISKGEIGITSKKEKVDLDSLIGCASIDLTLGTEFRKYTENKKPIEIREKTNYQDFTELITLSDKKPYLEIAPHESCLGITEESVYVSKNLSGIISGRSRFARVGLFVHFCANFIQPGIEAQQVLEIFNASNHPLRLYPGEKVCQVVFLKMFGEGVNYNGKFYKQKL</sequence>
<dbReference type="CDD" id="cd07557">
    <property type="entry name" value="trimeric_dUTPase"/>
    <property type="match status" value="1"/>
</dbReference>
<dbReference type="EMBL" id="JANTQA010000060">
    <property type="protein sequence ID" value="KAJ3427720.1"/>
    <property type="molecule type" value="Genomic_DNA"/>
</dbReference>
<evidence type="ECO:0000313" key="7">
    <source>
        <dbReference type="Proteomes" id="UP001150062"/>
    </source>
</evidence>
<evidence type="ECO:0000256" key="1">
    <source>
        <dbReference type="ARBA" id="ARBA00022801"/>
    </source>
</evidence>
<dbReference type="Gene3D" id="2.70.40.10">
    <property type="match status" value="1"/>
</dbReference>
<dbReference type="NCBIfam" id="TIGR02274">
    <property type="entry name" value="dCTP_deam"/>
    <property type="match status" value="1"/>
</dbReference>
<dbReference type="Proteomes" id="UP001146793">
    <property type="component" value="Unassembled WGS sequence"/>
</dbReference>
<dbReference type="AlphaFoldDB" id="A0AAV7YI59"/>
<dbReference type="EMBL" id="JAOAOG010000164">
    <property type="protein sequence ID" value="KAJ6244422.1"/>
    <property type="molecule type" value="Genomic_DNA"/>
</dbReference>
<proteinExistence type="predicted"/>
<evidence type="ECO:0000313" key="5">
    <source>
        <dbReference type="EMBL" id="KAJ6244422.1"/>
    </source>
</evidence>
<name>A0AAV7YI59_9EUKA</name>
<dbReference type="InterPro" id="IPR036157">
    <property type="entry name" value="dUTPase-like_sf"/>
</dbReference>
<evidence type="ECO:0000313" key="4">
    <source>
        <dbReference type="EMBL" id="KAJ3427720.1"/>
    </source>
</evidence>
<keyword evidence="3" id="KW-0812">Transmembrane</keyword>
<keyword evidence="2" id="KW-0546">Nucleotide metabolism</keyword>
<comment type="caution">
    <text evidence="4">The sequence shown here is derived from an EMBL/GenBank/DDBJ whole genome shotgun (WGS) entry which is preliminary data.</text>
</comment>
<dbReference type="GO" id="GO:0008829">
    <property type="term" value="F:dCTP deaminase activity"/>
    <property type="evidence" value="ECO:0007669"/>
    <property type="project" value="InterPro"/>
</dbReference>
<keyword evidence="3" id="KW-1133">Transmembrane helix</keyword>
<protein>
    <submittedName>
        <fullName evidence="4">Dctp deaminase</fullName>
    </submittedName>
</protein>